<evidence type="ECO:0000256" key="1">
    <source>
        <dbReference type="ARBA" id="ARBA00004123"/>
    </source>
</evidence>
<reference evidence="6 8" key="2">
    <citation type="submission" date="2018-03" db="EMBL/GenBank/DDBJ databases">
        <authorList>
            <person name="Fogelqvist J."/>
        </authorList>
    </citation>
    <scope>NUCLEOTIDE SEQUENCE [LARGE SCALE GENOMIC DNA]</scope>
</reference>
<evidence type="ECO:0000256" key="3">
    <source>
        <dbReference type="ARBA" id="ARBA00023242"/>
    </source>
</evidence>
<dbReference type="GO" id="GO:0005634">
    <property type="term" value="C:nucleus"/>
    <property type="evidence" value="ECO:0007669"/>
    <property type="project" value="UniProtKB-SubCell"/>
</dbReference>
<dbReference type="Pfam" id="PF05186">
    <property type="entry name" value="Dpy-30"/>
    <property type="match status" value="1"/>
</dbReference>
<evidence type="ECO:0000313" key="8">
    <source>
        <dbReference type="Proteomes" id="UP000290189"/>
    </source>
</evidence>
<dbReference type="CDD" id="cd22965">
    <property type="entry name" value="DD_DPY30_SDC1"/>
    <property type="match status" value="1"/>
</dbReference>
<feature type="compositionally biased region" description="Low complexity" evidence="4">
    <location>
        <begin position="56"/>
        <end position="67"/>
    </location>
</feature>
<protein>
    <submittedName>
        <fullName evidence="5">Uncharacterized protein</fullName>
    </submittedName>
</protein>
<dbReference type="AlphaFoldDB" id="A0A0G4J5D1"/>
<evidence type="ECO:0000256" key="4">
    <source>
        <dbReference type="SAM" id="MobiDB-lite"/>
    </source>
</evidence>
<feature type="region of interest" description="Disordered" evidence="4">
    <location>
        <begin position="1"/>
        <end position="70"/>
    </location>
</feature>
<evidence type="ECO:0000313" key="5">
    <source>
        <dbReference type="EMBL" id="CEP02760.1"/>
    </source>
</evidence>
<dbReference type="Proteomes" id="UP000290189">
    <property type="component" value="Unassembled WGS sequence"/>
</dbReference>
<dbReference type="InterPro" id="IPR049629">
    <property type="entry name" value="DPY30_SDC1_DD"/>
</dbReference>
<reference evidence="5 7" key="1">
    <citation type="submission" date="2015-02" db="EMBL/GenBank/DDBJ databases">
        <authorList>
            <person name="Chooi Y.-H."/>
        </authorList>
    </citation>
    <scope>NUCLEOTIDE SEQUENCE [LARGE SCALE GENOMIC DNA]</scope>
    <source>
        <strain evidence="5">E3</strain>
    </source>
</reference>
<evidence type="ECO:0000313" key="6">
    <source>
        <dbReference type="EMBL" id="SPQ94879.1"/>
    </source>
</evidence>
<name>A0A0G4J5D1_PLABS</name>
<feature type="compositionally biased region" description="Low complexity" evidence="4">
    <location>
        <begin position="1"/>
        <end position="20"/>
    </location>
</feature>
<geneLocation type="mitochondrion" evidence="6"/>
<dbReference type="Proteomes" id="UP000039324">
    <property type="component" value="Unassembled WGS sequence"/>
</dbReference>
<evidence type="ECO:0000256" key="2">
    <source>
        <dbReference type="ARBA" id="ARBA00010849"/>
    </source>
</evidence>
<comment type="similarity">
    <text evidence="2">Belongs to the dpy-30 family.</text>
</comment>
<keyword evidence="6" id="KW-0496">Mitochondrion</keyword>
<keyword evidence="3" id="KW-0539">Nucleus</keyword>
<dbReference type="EMBL" id="CDSF01000133">
    <property type="protein sequence ID" value="CEP02760.1"/>
    <property type="molecule type" value="Genomic_DNA"/>
</dbReference>
<evidence type="ECO:0000313" key="7">
    <source>
        <dbReference type="Proteomes" id="UP000039324"/>
    </source>
</evidence>
<sequence>MSQEAPATAPAPAEPAAPMAVDDNQQPPAADAAPAPAPESKVKPEVVPAGASEHVQQAAAAAQQPAPESSLATMPVRAYLDETVVPLLLRGMLELAKKRPENPVEWLGNFLLANKDSAVKREQ</sequence>
<gene>
    <name evidence="5" type="ORF">PBRA_002727</name>
    <name evidence="6" type="ORF">PLBR_LOCUS2094</name>
</gene>
<keyword evidence="7" id="KW-1185">Reference proteome</keyword>
<dbReference type="OMA" id="VEWLGNF"/>
<accession>A0A0G4J5D1</accession>
<proteinExistence type="inferred from homology"/>
<dbReference type="InterPro" id="IPR007858">
    <property type="entry name" value="Dpy-30_motif"/>
</dbReference>
<comment type="subcellular location">
    <subcellularLocation>
        <location evidence="1">Nucleus</location>
    </subcellularLocation>
</comment>
<dbReference type="STRING" id="37360.A0A0G4J5D1"/>
<organism evidence="5 7">
    <name type="scientific">Plasmodiophora brassicae</name>
    <name type="common">Clubroot disease agent</name>
    <dbReference type="NCBI Taxonomy" id="37360"/>
    <lineage>
        <taxon>Eukaryota</taxon>
        <taxon>Sar</taxon>
        <taxon>Rhizaria</taxon>
        <taxon>Endomyxa</taxon>
        <taxon>Phytomyxea</taxon>
        <taxon>Plasmodiophorida</taxon>
        <taxon>Plasmodiophoridae</taxon>
        <taxon>Plasmodiophora</taxon>
    </lineage>
</organism>
<dbReference type="Gene3D" id="1.20.890.10">
    <property type="entry name" value="cAMP-dependent protein kinase regulatory subunit, dimerization-anchoring domain"/>
    <property type="match status" value="1"/>
</dbReference>
<dbReference type="EMBL" id="OVEO01000003">
    <property type="protein sequence ID" value="SPQ94879.1"/>
    <property type="molecule type" value="Genomic_DNA"/>
</dbReference>
<dbReference type="OrthoDB" id="417678at2759"/>